<organism evidence="2 3">
    <name type="scientific">Aspergillus avenaceus</name>
    <dbReference type="NCBI Taxonomy" id="36643"/>
    <lineage>
        <taxon>Eukaryota</taxon>
        <taxon>Fungi</taxon>
        <taxon>Dikarya</taxon>
        <taxon>Ascomycota</taxon>
        <taxon>Pezizomycotina</taxon>
        <taxon>Eurotiomycetes</taxon>
        <taxon>Eurotiomycetidae</taxon>
        <taxon>Eurotiales</taxon>
        <taxon>Aspergillaceae</taxon>
        <taxon>Aspergillus</taxon>
        <taxon>Aspergillus subgen. Circumdati</taxon>
    </lineage>
</organism>
<accession>A0A5N6U5M3</accession>
<keyword evidence="1" id="KW-0812">Transmembrane</keyword>
<protein>
    <submittedName>
        <fullName evidence="2">Uncharacterized protein</fullName>
    </submittedName>
</protein>
<dbReference type="Proteomes" id="UP000325780">
    <property type="component" value="Unassembled WGS sequence"/>
</dbReference>
<feature type="transmembrane region" description="Helical" evidence="1">
    <location>
        <begin position="71"/>
        <end position="87"/>
    </location>
</feature>
<dbReference type="EMBL" id="ML742035">
    <property type="protein sequence ID" value="KAE8153840.1"/>
    <property type="molecule type" value="Genomic_DNA"/>
</dbReference>
<evidence type="ECO:0000313" key="3">
    <source>
        <dbReference type="Proteomes" id="UP000325780"/>
    </source>
</evidence>
<evidence type="ECO:0000256" key="1">
    <source>
        <dbReference type="SAM" id="Phobius"/>
    </source>
</evidence>
<gene>
    <name evidence="2" type="ORF">BDV25DRAFT_15257</name>
</gene>
<evidence type="ECO:0000313" key="2">
    <source>
        <dbReference type="EMBL" id="KAE8153840.1"/>
    </source>
</evidence>
<keyword evidence="1" id="KW-0472">Membrane</keyword>
<keyword evidence="3" id="KW-1185">Reference proteome</keyword>
<name>A0A5N6U5M3_ASPAV</name>
<sequence>MVLAQGGSIWPGTIESGEMAGQSRGIGPPVGLILQAISGPRTTRFAWSACRSSTPSGTIISAWLGKSSRQYVIIFFFFNLFYLFFLAPELKGRLTDFICLVFPCQHRL</sequence>
<keyword evidence="1" id="KW-1133">Transmembrane helix</keyword>
<dbReference type="AlphaFoldDB" id="A0A5N6U5M3"/>
<reference evidence="2 3" key="1">
    <citation type="submission" date="2019-04" db="EMBL/GenBank/DDBJ databases">
        <title>Friends and foes A comparative genomics study of 23 Aspergillus species from section Flavi.</title>
        <authorList>
            <consortium name="DOE Joint Genome Institute"/>
            <person name="Kjaerbolling I."/>
            <person name="Vesth T."/>
            <person name="Frisvad J.C."/>
            <person name="Nybo J.L."/>
            <person name="Theobald S."/>
            <person name="Kildgaard S."/>
            <person name="Isbrandt T."/>
            <person name="Kuo A."/>
            <person name="Sato A."/>
            <person name="Lyhne E.K."/>
            <person name="Kogle M.E."/>
            <person name="Wiebenga A."/>
            <person name="Kun R.S."/>
            <person name="Lubbers R.J."/>
            <person name="Makela M.R."/>
            <person name="Barry K."/>
            <person name="Chovatia M."/>
            <person name="Clum A."/>
            <person name="Daum C."/>
            <person name="Haridas S."/>
            <person name="He G."/>
            <person name="LaButti K."/>
            <person name="Lipzen A."/>
            <person name="Mondo S."/>
            <person name="Riley R."/>
            <person name="Salamov A."/>
            <person name="Simmons B.A."/>
            <person name="Magnuson J.K."/>
            <person name="Henrissat B."/>
            <person name="Mortensen U.H."/>
            <person name="Larsen T.O."/>
            <person name="Devries R.P."/>
            <person name="Grigoriev I.V."/>
            <person name="Machida M."/>
            <person name="Baker S.E."/>
            <person name="Andersen M.R."/>
        </authorList>
    </citation>
    <scope>NUCLEOTIDE SEQUENCE [LARGE SCALE GENOMIC DNA]</scope>
    <source>
        <strain evidence="2 3">IBT 18842</strain>
    </source>
</reference>
<proteinExistence type="predicted"/>